<sequence>MDPHNNLPEFEKGITTNWGTVISNVVEQLPSVESDSEVSITNDDTDEEEVVFQRNPVIFNKIESPDLFSNCDESKNKETSDSRLLLFQRLTCKAPSRTYIDIDEDFPIFETPFRNIDDAVSKQRDDKKCEHISTVNDSSFITPTLSLQTLNSYDLDDMQSSFSESVGNLHTRPDKGCLISPSLEPEVLMNQLVNLSVDQSSEQRLNKQHLDTKHDLEFRNSGQYLLIKIL</sequence>
<evidence type="ECO:0000313" key="1">
    <source>
        <dbReference type="EMBL" id="CAB3262966.1"/>
    </source>
</evidence>
<reference evidence="1" key="1">
    <citation type="submission" date="2020-04" db="EMBL/GenBank/DDBJ databases">
        <authorList>
            <person name="Neveu A P."/>
        </authorList>
    </citation>
    <scope>NUCLEOTIDE SEQUENCE</scope>
    <source>
        <tissue evidence="1">Whole embryo</tissue>
    </source>
</reference>
<dbReference type="EMBL" id="LR787104">
    <property type="protein sequence ID" value="CAB3262966.1"/>
    <property type="molecule type" value="mRNA"/>
</dbReference>
<dbReference type="AlphaFoldDB" id="A0A6F9DJ27"/>
<organism evidence="1">
    <name type="scientific">Phallusia mammillata</name>
    <dbReference type="NCBI Taxonomy" id="59560"/>
    <lineage>
        <taxon>Eukaryota</taxon>
        <taxon>Metazoa</taxon>
        <taxon>Chordata</taxon>
        <taxon>Tunicata</taxon>
        <taxon>Ascidiacea</taxon>
        <taxon>Phlebobranchia</taxon>
        <taxon>Ascidiidae</taxon>
        <taxon>Phallusia</taxon>
    </lineage>
</organism>
<name>A0A6F9DJ27_9ASCI</name>
<proteinExistence type="evidence at transcript level"/>
<accession>A0A6F9DJ27</accession>
<protein>
    <submittedName>
        <fullName evidence="1">Uncharacterized protein LOC100185948</fullName>
    </submittedName>
</protein>
<gene>
    <name evidence="1" type="primary">LOC100185948</name>
</gene>